<keyword evidence="2" id="KW-0456">Lyase</keyword>
<dbReference type="RefSeq" id="WP_274149068.1">
    <property type="nucleotide sequence ID" value="NZ_CP117811.1"/>
</dbReference>
<evidence type="ECO:0000313" key="3">
    <source>
        <dbReference type="EMBL" id="WDE95477.1"/>
    </source>
</evidence>
<sequence>MKKSCIFLLHGSRKPKIGEIEEIIKSVDLEEGVSSHIAYLELQQPFFSDVLNQCKEDDEVHILPLFVLEGRHVREDIPEISEKLRKDAPHIKFVVHPHIGQWQLFKDMLNKKILEL</sequence>
<dbReference type="SUPFAM" id="SSF53800">
    <property type="entry name" value="Chelatase"/>
    <property type="match status" value="1"/>
</dbReference>
<keyword evidence="4" id="KW-1185">Reference proteome</keyword>
<keyword evidence="1" id="KW-0479">Metal-binding</keyword>
<evidence type="ECO:0000256" key="2">
    <source>
        <dbReference type="ARBA" id="ARBA00023239"/>
    </source>
</evidence>
<proteinExistence type="predicted"/>
<dbReference type="Proteomes" id="UP001214250">
    <property type="component" value="Chromosome 1"/>
</dbReference>
<gene>
    <name evidence="3" type="ORF">PQO03_07065</name>
</gene>
<protein>
    <submittedName>
        <fullName evidence="3">CbiX/SirB N-terminal domain-containing protein</fullName>
    </submittedName>
</protein>
<evidence type="ECO:0000313" key="4">
    <source>
        <dbReference type="Proteomes" id="UP001214250"/>
    </source>
</evidence>
<name>A0ABY7VNJ3_9BACT</name>
<accession>A0ABY7VNJ3</accession>
<evidence type="ECO:0000256" key="1">
    <source>
        <dbReference type="ARBA" id="ARBA00022723"/>
    </source>
</evidence>
<dbReference type="Gene3D" id="3.40.50.1400">
    <property type="match status" value="1"/>
</dbReference>
<reference evidence="3 4" key="1">
    <citation type="submission" date="2023-02" db="EMBL/GenBank/DDBJ databases">
        <title>Genome sequence of Lentisphaera profundi SAORIC-696.</title>
        <authorList>
            <person name="Kim e."/>
            <person name="Cho J.-C."/>
            <person name="Choi A."/>
            <person name="Kang I."/>
        </authorList>
    </citation>
    <scope>NUCLEOTIDE SEQUENCE [LARGE SCALE GENOMIC DNA]</scope>
    <source>
        <strain evidence="3 4">SAORIC-696</strain>
    </source>
</reference>
<dbReference type="Pfam" id="PF01903">
    <property type="entry name" value="CbiX"/>
    <property type="match status" value="1"/>
</dbReference>
<dbReference type="EMBL" id="CP117811">
    <property type="protein sequence ID" value="WDE95477.1"/>
    <property type="molecule type" value="Genomic_DNA"/>
</dbReference>
<dbReference type="CDD" id="cd03416">
    <property type="entry name" value="CbiX_SirB_N"/>
    <property type="match status" value="1"/>
</dbReference>
<organism evidence="3 4">
    <name type="scientific">Lentisphaera profundi</name>
    <dbReference type="NCBI Taxonomy" id="1658616"/>
    <lineage>
        <taxon>Bacteria</taxon>
        <taxon>Pseudomonadati</taxon>
        <taxon>Lentisphaerota</taxon>
        <taxon>Lentisphaeria</taxon>
        <taxon>Lentisphaerales</taxon>
        <taxon>Lentisphaeraceae</taxon>
        <taxon>Lentisphaera</taxon>
    </lineage>
</organism>
<dbReference type="InterPro" id="IPR002762">
    <property type="entry name" value="CbiX-like"/>
</dbReference>